<dbReference type="Gene3D" id="1.10.1060.10">
    <property type="entry name" value="Alpha-helical ferredoxin"/>
    <property type="match status" value="1"/>
</dbReference>
<keyword evidence="6" id="KW-0813">Transport</keyword>
<keyword evidence="2 6" id="KW-0479">Metal-binding</keyword>
<dbReference type="PANTHER" id="PTHR32479:SF17">
    <property type="entry name" value="GLYCOLATE OXIDASE IRON-SULFUR SUBUNIT"/>
    <property type="match status" value="1"/>
</dbReference>
<keyword evidence="3" id="KW-0677">Repeat</keyword>
<comment type="cofactor">
    <cofactor evidence="6">
        <name>[4Fe-4S] cluster</name>
        <dbReference type="ChEBI" id="CHEBI:49883"/>
    </cofactor>
    <text evidence="6">Binds 2 [4Fe-4S] clusters.</text>
</comment>
<evidence type="ECO:0000256" key="5">
    <source>
        <dbReference type="ARBA" id="ARBA00023014"/>
    </source>
</evidence>
<dbReference type="EC" id="1.1.99.14" evidence="6"/>
<dbReference type="InterPro" id="IPR009051">
    <property type="entry name" value="Helical_ferredxn"/>
</dbReference>
<reference evidence="8" key="1">
    <citation type="submission" date="2021-12" db="EMBL/GenBank/DDBJ databases">
        <title>Alicyclobacillaceae gen. nov., sp. nov., isolated from chalcocite enrichment system.</title>
        <authorList>
            <person name="Jiang Z."/>
        </authorList>
    </citation>
    <scope>NUCLEOTIDE SEQUENCE</scope>
    <source>
        <strain evidence="8">MYW30-H2</strain>
    </source>
</reference>
<evidence type="ECO:0000256" key="4">
    <source>
        <dbReference type="ARBA" id="ARBA00023004"/>
    </source>
</evidence>
<keyword evidence="4 6" id="KW-0408">Iron</keyword>
<dbReference type="PROSITE" id="PS51379">
    <property type="entry name" value="4FE4S_FER_2"/>
    <property type="match status" value="2"/>
</dbReference>
<feature type="domain" description="4Fe-4S ferredoxin-type" evidence="7">
    <location>
        <begin position="76"/>
        <end position="108"/>
    </location>
</feature>
<evidence type="ECO:0000256" key="6">
    <source>
        <dbReference type="PIRNR" id="PIRNR000139"/>
    </source>
</evidence>
<comment type="catalytic activity">
    <reaction evidence="6">
        <text>(R)-lactate + A = pyruvate + AH2</text>
        <dbReference type="Rhea" id="RHEA:15089"/>
        <dbReference type="ChEBI" id="CHEBI:13193"/>
        <dbReference type="ChEBI" id="CHEBI:15361"/>
        <dbReference type="ChEBI" id="CHEBI:16004"/>
        <dbReference type="ChEBI" id="CHEBI:17499"/>
    </reaction>
</comment>
<dbReference type="InterPro" id="IPR004017">
    <property type="entry name" value="Cys_rich_dom"/>
</dbReference>
<evidence type="ECO:0000256" key="2">
    <source>
        <dbReference type="ARBA" id="ARBA00022723"/>
    </source>
</evidence>
<evidence type="ECO:0000259" key="7">
    <source>
        <dbReference type="PROSITE" id="PS51379"/>
    </source>
</evidence>
<dbReference type="Pfam" id="PF02754">
    <property type="entry name" value="CCG"/>
    <property type="match status" value="2"/>
</dbReference>
<accession>A0ABY4CRX9</accession>
<feature type="domain" description="4Fe-4S ferredoxin-type" evidence="7">
    <location>
        <begin position="26"/>
        <end position="56"/>
    </location>
</feature>
<dbReference type="PROSITE" id="PS00198">
    <property type="entry name" value="4FE4S_FER_1"/>
    <property type="match status" value="1"/>
</dbReference>
<evidence type="ECO:0000256" key="3">
    <source>
        <dbReference type="ARBA" id="ARBA00022737"/>
    </source>
</evidence>
<evidence type="ECO:0000313" key="9">
    <source>
        <dbReference type="Proteomes" id="UP000830167"/>
    </source>
</evidence>
<dbReference type="Proteomes" id="UP000830167">
    <property type="component" value="Chromosome"/>
</dbReference>
<dbReference type="InterPro" id="IPR017900">
    <property type="entry name" value="4Fe4S_Fe_S_CS"/>
</dbReference>
<comment type="catalytic activity">
    <reaction evidence="6">
        <text>glycolate + A = glyoxylate + AH2</text>
        <dbReference type="Rhea" id="RHEA:21264"/>
        <dbReference type="ChEBI" id="CHEBI:13193"/>
        <dbReference type="ChEBI" id="CHEBI:17499"/>
        <dbReference type="ChEBI" id="CHEBI:29805"/>
        <dbReference type="ChEBI" id="CHEBI:36655"/>
        <dbReference type="EC" id="1.1.99.14"/>
    </reaction>
</comment>
<keyword evidence="6" id="KW-0249">Electron transport</keyword>
<sequence length="454" mass="51093">MNINAESKTADKNGLLVGKEYSLADALAYEDTLRCVQCGYCLPVCPTHRTMGTETQSPRGRINLVKMAAEGKVSDLSVLAEPIDLCLGCRACETACPVGVPYGHILEQTRHVLWEKQQKETKQTWRQKAQNWFYRKVFPNARRMQRVGDLLWLYQQTIGRTGHWFTSLPVFPKSMREFARILPKMENPFYRRQISESYTHQTAAITSQSNMAFLFTGCIMDVMFHRINRQTGRLLNRYDWRVAVPHTQSCCGALHAHIGDLDTAKTLACKNIEAFEQSGADILVHTAGGCGGMLFEYGKLLADDPDWSERAKRFSEKVKDISEIAASVPQEVFVKDVPLRATYQSSCHLRYVAGVKDAPVQALQRIPGITYVEMKEMDRCCGSAGIYNVVNYDASMEILDEKMENAANTHAQVLVTSNPGCLLQMKLGIERHGMSEHMQAVHLVELLAQSCDIK</sequence>
<organism evidence="8 9">
    <name type="scientific">Fodinisporobacter ferrooxydans</name>
    <dbReference type="NCBI Taxonomy" id="2901836"/>
    <lineage>
        <taxon>Bacteria</taxon>
        <taxon>Bacillati</taxon>
        <taxon>Bacillota</taxon>
        <taxon>Bacilli</taxon>
        <taxon>Bacillales</taxon>
        <taxon>Alicyclobacillaceae</taxon>
        <taxon>Fodinisporobacter</taxon>
    </lineage>
</organism>
<proteinExistence type="predicted"/>
<dbReference type="InterPro" id="IPR012257">
    <property type="entry name" value="Glc_ox_4Fe-4S"/>
</dbReference>
<dbReference type="PIRSF" id="PIRSF000139">
    <property type="entry name" value="Glc_ox_4Fe-4S"/>
    <property type="match status" value="1"/>
</dbReference>
<name>A0ABY4CRX9_9BACL</name>
<dbReference type="SUPFAM" id="SSF46548">
    <property type="entry name" value="alpha-helical ferredoxin"/>
    <property type="match status" value="1"/>
</dbReference>
<gene>
    <name evidence="8" type="ORF">LSG31_07050</name>
</gene>
<dbReference type="Pfam" id="PF13183">
    <property type="entry name" value="Fer4_8"/>
    <property type="match status" value="1"/>
</dbReference>
<dbReference type="EMBL" id="CP089291">
    <property type="protein sequence ID" value="UOF91986.1"/>
    <property type="molecule type" value="Genomic_DNA"/>
</dbReference>
<protein>
    <recommendedName>
        <fullName evidence="6">Glycolate oxidase iron-sulfur subunit</fullName>
        <ecNumber evidence="6">1.1.99.14</ecNumber>
    </recommendedName>
</protein>
<evidence type="ECO:0000313" key="8">
    <source>
        <dbReference type="EMBL" id="UOF91986.1"/>
    </source>
</evidence>
<keyword evidence="9" id="KW-1185">Reference proteome</keyword>
<keyword evidence="5 6" id="KW-0411">Iron-sulfur</keyword>
<dbReference type="InterPro" id="IPR017896">
    <property type="entry name" value="4Fe4S_Fe-S-bd"/>
</dbReference>
<dbReference type="PANTHER" id="PTHR32479">
    <property type="entry name" value="GLYCOLATE OXIDASE IRON-SULFUR SUBUNIT"/>
    <property type="match status" value="1"/>
</dbReference>
<comment type="function">
    <text evidence="6">Component of a complex that catalyzes the oxidation of glycolate to glyoxylate.</text>
</comment>
<keyword evidence="1 6" id="KW-0004">4Fe-4S</keyword>
<evidence type="ECO:0000256" key="1">
    <source>
        <dbReference type="ARBA" id="ARBA00022485"/>
    </source>
</evidence>
<dbReference type="RefSeq" id="WP_347438670.1">
    <property type="nucleotide sequence ID" value="NZ_CP089291.1"/>
</dbReference>